<organism evidence="1 2">
    <name type="scientific">Rubrivivax rivuli</name>
    <dbReference type="NCBI Taxonomy" id="1862385"/>
    <lineage>
        <taxon>Bacteria</taxon>
        <taxon>Pseudomonadati</taxon>
        <taxon>Pseudomonadota</taxon>
        <taxon>Betaproteobacteria</taxon>
        <taxon>Burkholderiales</taxon>
        <taxon>Sphaerotilaceae</taxon>
        <taxon>Rubrivivax</taxon>
    </lineage>
</organism>
<dbReference type="Gene3D" id="2.30.110.10">
    <property type="entry name" value="Electron Transport, Fmn-binding Protein, Chain A"/>
    <property type="match status" value="1"/>
</dbReference>
<proteinExistence type="predicted"/>
<dbReference type="InterPro" id="IPR012349">
    <property type="entry name" value="Split_barrel_FMN-bd"/>
</dbReference>
<dbReference type="PIRSF" id="PIRSF010372">
    <property type="entry name" value="PaiB"/>
    <property type="match status" value="1"/>
</dbReference>
<dbReference type="Pfam" id="PF04299">
    <property type="entry name" value="FMN_bind_2"/>
    <property type="match status" value="1"/>
</dbReference>
<dbReference type="Proteomes" id="UP000285575">
    <property type="component" value="Unassembled WGS sequence"/>
</dbReference>
<name>A0A437REJ1_9BURK</name>
<gene>
    <name evidence="1" type="ORF">EOE66_13340</name>
</gene>
<dbReference type="RefSeq" id="WP_128229219.1">
    <property type="nucleotide sequence ID" value="NZ_SACR01000004.1"/>
</dbReference>
<protein>
    <submittedName>
        <fullName evidence="1">FMN-binding negative transcriptional regulator</fullName>
    </submittedName>
</protein>
<accession>A0A437REJ1</accession>
<dbReference type="OrthoDB" id="9794948at2"/>
<dbReference type="PANTHER" id="PTHR35802">
    <property type="entry name" value="PROTEASE SYNTHASE AND SPORULATION PROTEIN PAI 2"/>
    <property type="match status" value="1"/>
</dbReference>
<dbReference type="AlphaFoldDB" id="A0A437REJ1"/>
<keyword evidence="2" id="KW-1185">Reference proteome</keyword>
<dbReference type="InterPro" id="IPR007396">
    <property type="entry name" value="TR_PAI2-type"/>
</dbReference>
<evidence type="ECO:0000313" key="1">
    <source>
        <dbReference type="EMBL" id="RVU45134.1"/>
    </source>
</evidence>
<dbReference type="PANTHER" id="PTHR35802:SF1">
    <property type="entry name" value="PROTEASE SYNTHASE AND SPORULATION PROTEIN PAI 2"/>
    <property type="match status" value="1"/>
</dbReference>
<comment type="caution">
    <text evidence="1">The sequence shown here is derived from an EMBL/GenBank/DDBJ whole genome shotgun (WGS) entry which is preliminary data.</text>
</comment>
<sequence length="210" mass="22727">MYLPAHFEQRDPALLQGLMREHPLATLITLQGGAAMADALPLHFDAATQTLRGHVARANPLWQAGDGQRVLAVFHGPQAYVTPNWYPSKAATHKVVPTWNYTLVQARGVLRAVPDAPWLHALVSELTQTHEAAQPRPWAVSDAPDDYVQAMLRAIVGIEIAVDSLVGKWKVSQNRSEADRLGVAEGLQASGGSAEVQAMAALVRDPPRGE</sequence>
<evidence type="ECO:0000313" key="2">
    <source>
        <dbReference type="Proteomes" id="UP000285575"/>
    </source>
</evidence>
<dbReference type="SUPFAM" id="SSF50475">
    <property type="entry name" value="FMN-binding split barrel"/>
    <property type="match status" value="1"/>
</dbReference>
<dbReference type="EMBL" id="SACR01000004">
    <property type="protein sequence ID" value="RVU45134.1"/>
    <property type="molecule type" value="Genomic_DNA"/>
</dbReference>
<reference evidence="1 2" key="1">
    <citation type="submission" date="2019-01" db="EMBL/GenBank/DDBJ databases">
        <authorList>
            <person name="Chen W.-M."/>
        </authorList>
    </citation>
    <scope>NUCLEOTIDE SEQUENCE [LARGE SCALE GENOMIC DNA]</scope>
    <source>
        <strain evidence="1 2">KYPY4</strain>
    </source>
</reference>